<dbReference type="GO" id="GO:0000166">
    <property type="term" value="F:nucleotide binding"/>
    <property type="evidence" value="ECO:0007669"/>
    <property type="project" value="UniProtKB-KW"/>
</dbReference>
<feature type="domain" description="HD" evidence="2">
    <location>
        <begin position="97"/>
        <end position="183"/>
    </location>
</feature>
<dbReference type="SUPFAM" id="SSF109604">
    <property type="entry name" value="HD-domain/PDEase-like"/>
    <property type="match status" value="1"/>
</dbReference>
<dbReference type="InterPro" id="IPR006674">
    <property type="entry name" value="HD_domain"/>
</dbReference>
<proteinExistence type="predicted"/>
<dbReference type="AlphaFoldDB" id="A0A1V1HY06"/>
<keyword evidence="1" id="KW-0547">Nucleotide-binding</keyword>
<reference evidence="3 4" key="1">
    <citation type="submission" date="2014-04" db="EMBL/GenBank/DDBJ databases">
        <authorList>
            <person name="Hornung B.V."/>
        </authorList>
    </citation>
    <scope>NUCLEOTIDE SEQUENCE [LARGE SCALE GENOMIC DNA]</scope>
    <source>
        <strain evidence="3 4">CRIB</strain>
    </source>
</reference>
<sequence length="232" mass="27205">MELRDELLDSLILDNTYIKLEDLDKEEKLEKIIPIVKDMKIVGECRYHVVDVYKHSIYSLKELEEDMRDVSFFRSHLKDKIKLYLEAKVDNKFNRYHILKLGLFLHDAGKPGSKTTDSTGRVHFKGHEVIGEKIGEEIATNLNLSLMAKELLCKYIRNHMILLVLYKTDDMSKERLFKIFDELGDDIIGVMLLGYADIVATRKLLNPNEDMGVIKTYMEYVLTNYIYKYKQN</sequence>
<protein>
    <submittedName>
        <fullName evidence="3">HDIG domain protein</fullName>
    </submittedName>
</protein>
<organism evidence="3 4">
    <name type="scientific">Romboutsia ilealis</name>
    <dbReference type="NCBI Taxonomy" id="1115758"/>
    <lineage>
        <taxon>Bacteria</taxon>
        <taxon>Bacillati</taxon>
        <taxon>Bacillota</taxon>
        <taxon>Clostridia</taxon>
        <taxon>Peptostreptococcales</taxon>
        <taxon>Peptostreptococcaceae</taxon>
        <taxon>Romboutsia</taxon>
    </lineage>
</organism>
<dbReference type="Pfam" id="PF01966">
    <property type="entry name" value="HD"/>
    <property type="match status" value="1"/>
</dbReference>
<keyword evidence="4" id="KW-1185">Reference proteome</keyword>
<dbReference type="Gene3D" id="1.10.3090.10">
    <property type="entry name" value="cca-adding enzyme, domain 2"/>
    <property type="match status" value="1"/>
</dbReference>
<dbReference type="KEGG" id="ril:CRIB_7"/>
<dbReference type="InterPro" id="IPR050124">
    <property type="entry name" value="tRNA_CCA-adding_enzyme"/>
</dbReference>
<name>A0A1V1HY06_9FIRM</name>
<dbReference type="GeneID" id="82204192"/>
<evidence type="ECO:0000256" key="1">
    <source>
        <dbReference type="ARBA" id="ARBA00022741"/>
    </source>
</evidence>
<dbReference type="RefSeq" id="WP_180702568.1">
    <property type="nucleotide sequence ID" value="NZ_CAPEHT010000004.1"/>
</dbReference>
<dbReference type="Proteomes" id="UP000245622">
    <property type="component" value="Chromosome 1"/>
</dbReference>
<dbReference type="PANTHER" id="PTHR47545:SF2">
    <property type="entry name" value="CC-ADDING TRNA NUCLEOTIDYLTRANSFERASE"/>
    <property type="match status" value="1"/>
</dbReference>
<evidence type="ECO:0000313" key="3">
    <source>
        <dbReference type="EMBL" id="CED92767.1"/>
    </source>
</evidence>
<dbReference type="PANTHER" id="PTHR47545">
    <property type="entry name" value="MULTIFUNCTIONAL CCA PROTEIN"/>
    <property type="match status" value="1"/>
</dbReference>
<accession>A0A1V1HY06</accession>
<dbReference type="EMBL" id="LN555523">
    <property type="protein sequence ID" value="CED92767.1"/>
    <property type="molecule type" value="Genomic_DNA"/>
</dbReference>
<evidence type="ECO:0000259" key="2">
    <source>
        <dbReference type="Pfam" id="PF01966"/>
    </source>
</evidence>
<evidence type="ECO:0000313" key="4">
    <source>
        <dbReference type="Proteomes" id="UP000245622"/>
    </source>
</evidence>
<gene>
    <name evidence="3" type="ORF">CRIB_7</name>
</gene>